<feature type="compositionally biased region" description="Basic and acidic residues" evidence="1">
    <location>
        <begin position="1"/>
        <end position="18"/>
    </location>
</feature>
<dbReference type="Proteomes" id="UP000220034">
    <property type="component" value="Unassembled WGS sequence"/>
</dbReference>
<sequence length="73" mass="8580">MQQLHHIDAELHRLHDTPDPQQHSQIHERAARLLPDPAEQRFHLTHAWVYALVHGEPTNIDRLETTLRQLDAL</sequence>
<evidence type="ECO:0000256" key="1">
    <source>
        <dbReference type="SAM" id="MobiDB-lite"/>
    </source>
</evidence>
<protein>
    <submittedName>
        <fullName evidence="2">Uncharacterized protein</fullName>
    </submittedName>
</protein>
<accession>A0A2C9CR93</accession>
<evidence type="ECO:0000313" key="3">
    <source>
        <dbReference type="Proteomes" id="UP000220034"/>
    </source>
</evidence>
<gene>
    <name evidence="2" type="ORF">SAMN06273572_102425</name>
</gene>
<dbReference type="AlphaFoldDB" id="A0A2C9CR93"/>
<proteinExistence type="predicted"/>
<dbReference type="OrthoDB" id="9952887at2"/>
<keyword evidence="3" id="KW-1185">Reference proteome</keyword>
<reference evidence="3" key="1">
    <citation type="submission" date="2017-09" db="EMBL/GenBank/DDBJ databases">
        <authorList>
            <person name="Varghese N."/>
            <person name="Submissions S."/>
        </authorList>
    </citation>
    <scope>NUCLEOTIDE SEQUENCE [LARGE SCALE GENOMIC DNA]</scope>
    <source>
        <strain evidence="3">C7</strain>
    </source>
</reference>
<dbReference type="RefSeq" id="WP_097929303.1">
    <property type="nucleotide sequence ID" value="NZ_OCTN01000002.1"/>
</dbReference>
<feature type="region of interest" description="Disordered" evidence="1">
    <location>
        <begin position="1"/>
        <end position="25"/>
    </location>
</feature>
<name>A0A2C9CR93_9RHOB</name>
<dbReference type="EMBL" id="OCTN01000002">
    <property type="protein sequence ID" value="SOH93747.1"/>
    <property type="molecule type" value="Genomic_DNA"/>
</dbReference>
<organism evidence="2 3">
    <name type="scientific">Pontivivens marinum</name>
    <dbReference type="NCBI Taxonomy" id="1690039"/>
    <lineage>
        <taxon>Bacteria</taxon>
        <taxon>Pseudomonadati</taxon>
        <taxon>Pseudomonadota</taxon>
        <taxon>Alphaproteobacteria</taxon>
        <taxon>Rhodobacterales</taxon>
        <taxon>Paracoccaceae</taxon>
        <taxon>Pontivivens</taxon>
    </lineage>
</organism>
<evidence type="ECO:0000313" key="2">
    <source>
        <dbReference type="EMBL" id="SOH93747.1"/>
    </source>
</evidence>